<evidence type="ECO:0000313" key="2">
    <source>
        <dbReference type="Proteomes" id="UP000291613"/>
    </source>
</evidence>
<proteinExistence type="predicted"/>
<gene>
    <name evidence="1" type="ORF">EYR15_14280</name>
</gene>
<organism evidence="1 2">
    <name type="scientific">Hansschlegelia quercus</name>
    <dbReference type="NCBI Taxonomy" id="2528245"/>
    <lineage>
        <taxon>Bacteria</taxon>
        <taxon>Pseudomonadati</taxon>
        <taxon>Pseudomonadota</taxon>
        <taxon>Alphaproteobacteria</taxon>
        <taxon>Hyphomicrobiales</taxon>
        <taxon>Methylopilaceae</taxon>
        <taxon>Hansschlegelia</taxon>
    </lineage>
</organism>
<reference evidence="1 2" key="1">
    <citation type="submission" date="2019-02" db="EMBL/GenBank/DDBJ databases">
        <title>Hansschlegelia quercus sp. nov., a novel methylotrophic bacterium from buds of oak (Quercus robur L.).</title>
        <authorList>
            <person name="Agafonova N.V."/>
            <person name="Kaparullina E.N."/>
            <person name="Grouzdev D.S."/>
            <person name="Doronina N.V."/>
        </authorList>
    </citation>
    <scope>NUCLEOTIDE SEQUENCE [LARGE SCALE GENOMIC DNA]</scope>
    <source>
        <strain evidence="1 2">Dub</strain>
    </source>
</reference>
<evidence type="ECO:0000313" key="1">
    <source>
        <dbReference type="EMBL" id="TBN48748.1"/>
    </source>
</evidence>
<dbReference type="Proteomes" id="UP000291613">
    <property type="component" value="Unassembled WGS sequence"/>
</dbReference>
<sequence>MSSRADRASEFLDRWVVKNVARVGFPTEKVPGPHAVELAAACAWSARLSLISQRTLETRAGDLPGYMHAQLEALALEEAGGIEEVGFRDGI</sequence>
<evidence type="ECO:0008006" key="3">
    <source>
        <dbReference type="Google" id="ProtNLM"/>
    </source>
</evidence>
<accession>A0A4Q9GHV1</accession>
<dbReference type="AlphaFoldDB" id="A0A4Q9GHV1"/>
<dbReference type="EMBL" id="SIUB01000007">
    <property type="protein sequence ID" value="TBN48748.1"/>
    <property type="molecule type" value="Genomic_DNA"/>
</dbReference>
<name>A0A4Q9GHV1_9HYPH</name>
<protein>
    <recommendedName>
        <fullName evidence="3">DUF768 domain-containing protein</fullName>
    </recommendedName>
</protein>
<comment type="caution">
    <text evidence="1">The sequence shown here is derived from an EMBL/GenBank/DDBJ whole genome shotgun (WGS) entry which is preliminary data.</text>
</comment>
<dbReference type="RefSeq" id="WP_131004232.1">
    <property type="nucleotide sequence ID" value="NZ_JBHSZR010000009.1"/>
</dbReference>
<keyword evidence="2" id="KW-1185">Reference proteome</keyword>